<accession>A0A177NAR2</accession>
<dbReference type="Gene3D" id="3.30.530.20">
    <property type="match status" value="1"/>
</dbReference>
<organism evidence="1 2">
    <name type="scientific">Methylomonas koyamae</name>
    <dbReference type="NCBI Taxonomy" id="702114"/>
    <lineage>
        <taxon>Bacteria</taxon>
        <taxon>Pseudomonadati</taxon>
        <taxon>Pseudomonadota</taxon>
        <taxon>Gammaproteobacteria</taxon>
        <taxon>Methylococcales</taxon>
        <taxon>Methylococcaceae</taxon>
        <taxon>Methylomonas</taxon>
    </lineage>
</organism>
<dbReference type="EMBL" id="LUUK01000196">
    <property type="protein sequence ID" value="OAI14952.1"/>
    <property type="molecule type" value="Genomic_DNA"/>
</dbReference>
<reference evidence="2" key="1">
    <citation type="submission" date="2016-03" db="EMBL/GenBank/DDBJ databases">
        <authorList>
            <person name="Heylen K."/>
            <person name="De Vos P."/>
            <person name="Vekeman B."/>
        </authorList>
    </citation>
    <scope>NUCLEOTIDE SEQUENCE [LARGE SCALE GENOMIC DNA]</scope>
    <source>
        <strain evidence="2">R-45383</strain>
    </source>
</reference>
<evidence type="ECO:0000313" key="2">
    <source>
        <dbReference type="Proteomes" id="UP000077628"/>
    </source>
</evidence>
<dbReference type="OrthoDB" id="953281at2"/>
<protein>
    <recommendedName>
        <fullName evidence="3">Polyketide cyclase</fullName>
    </recommendedName>
</protein>
<comment type="caution">
    <text evidence="1">The sequence shown here is derived from an EMBL/GenBank/DDBJ whole genome shotgun (WGS) entry which is preliminary data.</text>
</comment>
<sequence length="160" mass="18303">MPIKLPFDATRPVAGQASVEIEKPITEVFDFVGTRFFDNYPKWAEELLAFQALDGEEVFVGAKARQCILENGEPIESVFEITEYQPEDTLIFRGLTSPYRHSYLLEGLNDRSPTRLTFRFELLNLDVFMRPFEKLIRAAIEDGAENTVENIRNLIVAESP</sequence>
<proteinExistence type="predicted"/>
<gene>
    <name evidence="1" type="ORF">A1355_11790</name>
</gene>
<dbReference type="InterPro" id="IPR023393">
    <property type="entry name" value="START-like_dom_sf"/>
</dbReference>
<dbReference type="AlphaFoldDB" id="A0A177NAR2"/>
<name>A0A177NAR2_9GAMM</name>
<dbReference type="InterPro" id="IPR019587">
    <property type="entry name" value="Polyketide_cyclase/dehydratase"/>
</dbReference>
<evidence type="ECO:0000313" key="1">
    <source>
        <dbReference type="EMBL" id="OAI14952.1"/>
    </source>
</evidence>
<dbReference type="SUPFAM" id="SSF55961">
    <property type="entry name" value="Bet v1-like"/>
    <property type="match status" value="1"/>
</dbReference>
<dbReference type="RefSeq" id="WP_064030844.1">
    <property type="nucleotide sequence ID" value="NZ_LUUK01000196.1"/>
</dbReference>
<dbReference type="Proteomes" id="UP000077628">
    <property type="component" value="Unassembled WGS sequence"/>
</dbReference>
<keyword evidence="2" id="KW-1185">Reference proteome</keyword>
<evidence type="ECO:0008006" key="3">
    <source>
        <dbReference type="Google" id="ProtNLM"/>
    </source>
</evidence>
<dbReference type="Pfam" id="PF10604">
    <property type="entry name" value="Polyketide_cyc2"/>
    <property type="match status" value="1"/>
</dbReference>
<dbReference type="STRING" id="702114.A1355_11790"/>